<reference evidence="3" key="2">
    <citation type="journal article" date="2024" name="Plant">
        <title>Genomic evolution and insights into agronomic trait innovations of Sesamum species.</title>
        <authorList>
            <person name="Miao H."/>
            <person name="Wang L."/>
            <person name="Qu L."/>
            <person name="Liu H."/>
            <person name="Sun Y."/>
            <person name="Le M."/>
            <person name="Wang Q."/>
            <person name="Wei S."/>
            <person name="Zheng Y."/>
            <person name="Lin W."/>
            <person name="Duan Y."/>
            <person name="Cao H."/>
            <person name="Xiong S."/>
            <person name="Wang X."/>
            <person name="Wei L."/>
            <person name="Li C."/>
            <person name="Ma Q."/>
            <person name="Ju M."/>
            <person name="Zhao R."/>
            <person name="Li G."/>
            <person name="Mu C."/>
            <person name="Tian Q."/>
            <person name="Mei H."/>
            <person name="Zhang T."/>
            <person name="Gao T."/>
            <person name="Zhang H."/>
        </authorList>
    </citation>
    <scope>NUCLEOTIDE SEQUENCE</scope>
    <source>
        <strain evidence="3">G02</strain>
    </source>
</reference>
<dbReference type="Pfam" id="PF14309">
    <property type="entry name" value="DUF4378"/>
    <property type="match status" value="1"/>
</dbReference>
<comment type="caution">
    <text evidence="3">The sequence shown here is derived from an EMBL/GenBank/DDBJ whole genome shotgun (WGS) entry which is preliminary data.</text>
</comment>
<dbReference type="EMBL" id="JACGWJ010000002">
    <property type="protein sequence ID" value="KAL0437427.1"/>
    <property type="molecule type" value="Genomic_DNA"/>
</dbReference>
<proteinExistence type="predicted"/>
<dbReference type="GO" id="GO:0051513">
    <property type="term" value="P:regulation of monopolar cell growth"/>
    <property type="evidence" value="ECO:0007669"/>
    <property type="project" value="InterPro"/>
</dbReference>
<dbReference type="InterPro" id="IPR033334">
    <property type="entry name" value="LNG1/2"/>
</dbReference>
<feature type="compositionally biased region" description="Basic and acidic residues" evidence="1">
    <location>
        <begin position="201"/>
        <end position="210"/>
    </location>
</feature>
<feature type="region of interest" description="Disordered" evidence="1">
    <location>
        <begin position="86"/>
        <end position="210"/>
    </location>
</feature>
<dbReference type="InterPro" id="IPR025486">
    <property type="entry name" value="DUF4378"/>
</dbReference>
<protein>
    <submittedName>
        <fullName evidence="3">Protein LONGIFOLIA 1</fullName>
    </submittedName>
</protein>
<dbReference type="PANTHER" id="PTHR31680:SF12">
    <property type="entry name" value="OS11G0587300 PROTEIN"/>
    <property type="match status" value="1"/>
</dbReference>
<name>A0AAW2W6E8_SESRA</name>
<dbReference type="PANTHER" id="PTHR31680">
    <property type="entry name" value="LONGIFOLIA PROTEIN"/>
    <property type="match status" value="1"/>
</dbReference>
<dbReference type="AlphaFoldDB" id="A0AAW2W6E8"/>
<evidence type="ECO:0000313" key="3">
    <source>
        <dbReference type="EMBL" id="KAL0437427.1"/>
    </source>
</evidence>
<feature type="compositionally biased region" description="Basic and acidic residues" evidence="1">
    <location>
        <begin position="129"/>
        <end position="141"/>
    </location>
</feature>
<evidence type="ECO:0000259" key="2">
    <source>
        <dbReference type="Pfam" id="PF14309"/>
    </source>
</evidence>
<reference evidence="3" key="1">
    <citation type="submission" date="2020-06" db="EMBL/GenBank/DDBJ databases">
        <authorList>
            <person name="Li T."/>
            <person name="Hu X."/>
            <person name="Zhang T."/>
            <person name="Song X."/>
            <person name="Zhang H."/>
            <person name="Dai N."/>
            <person name="Sheng W."/>
            <person name="Hou X."/>
            <person name="Wei L."/>
        </authorList>
    </citation>
    <scope>NUCLEOTIDE SEQUENCE</scope>
    <source>
        <strain evidence="3">G02</strain>
        <tissue evidence="3">Leaf</tissue>
    </source>
</reference>
<evidence type="ECO:0000256" key="1">
    <source>
        <dbReference type="SAM" id="MobiDB-lite"/>
    </source>
</evidence>
<feature type="compositionally biased region" description="Low complexity" evidence="1">
    <location>
        <begin position="92"/>
        <end position="102"/>
    </location>
</feature>
<gene>
    <name evidence="3" type="ORF">Sradi_0450600</name>
</gene>
<accession>A0AAW2W6E8</accession>
<feature type="region of interest" description="Disordered" evidence="1">
    <location>
        <begin position="1"/>
        <end position="20"/>
    </location>
</feature>
<sequence>MESSAAPQHRKSFFDSGDIFPEPKQTVSIYGREKRLKMRGIDEPSKDLETLKQILEALQLKGLLHSKQPPQQNQIRHRNIVYDESPIVLMKPSRSSPSVSRRMGNDYSPSNSRNQFRGGRRNYSMAGETSRRANESAENRRASPVHSPKLNARRTGPDPTASNRSPRSKKATPEIHKITTVVVAEDESSSISGSSITTSTDTERSKAEEYKEGRNLLERCDKLLHSIAEMAATDMQPSPVSVLDSSFYKDDSLTPSPVTTKRTIDFKDQSGELEEEPWSPVISPIRSKCVETSDDCDYVYISDILRASHYLSEDSDVFLLLEKQQYLKGNDTSQVSRLQRKLIFDTINEILDRNRWLPPWKAVDITKPSLDKIWLEFQRIRERDSAEDLFETVCGVLKKDLAGDAITGWGDCPVEMSEAVLDIERLIFKDLICEAIGDLAALASRGTLSSVMPRRKLVF</sequence>
<organism evidence="3">
    <name type="scientific">Sesamum radiatum</name>
    <name type="common">Black benniseed</name>
    <dbReference type="NCBI Taxonomy" id="300843"/>
    <lineage>
        <taxon>Eukaryota</taxon>
        <taxon>Viridiplantae</taxon>
        <taxon>Streptophyta</taxon>
        <taxon>Embryophyta</taxon>
        <taxon>Tracheophyta</taxon>
        <taxon>Spermatophyta</taxon>
        <taxon>Magnoliopsida</taxon>
        <taxon>eudicotyledons</taxon>
        <taxon>Gunneridae</taxon>
        <taxon>Pentapetalae</taxon>
        <taxon>asterids</taxon>
        <taxon>lamiids</taxon>
        <taxon>Lamiales</taxon>
        <taxon>Pedaliaceae</taxon>
        <taxon>Sesamum</taxon>
    </lineage>
</organism>
<feature type="domain" description="DUF4378" evidence="2">
    <location>
        <begin position="297"/>
        <end position="434"/>
    </location>
</feature>
<feature type="compositionally biased region" description="Low complexity" evidence="1">
    <location>
        <begin position="189"/>
        <end position="200"/>
    </location>
</feature>